<keyword evidence="2" id="KW-1185">Reference proteome</keyword>
<dbReference type="PANTHER" id="PTHR31569:SF4">
    <property type="entry name" value="SWIM-TYPE DOMAIN-CONTAINING PROTEIN"/>
    <property type="match status" value="1"/>
</dbReference>
<sequence>MTSRQLLPPLTDEVFDSFNSLLEYANSFARSQGYAIIKRRSCNYDSVTKLPRRYDLACDLGGSRRPSRSTSCRRGGTRTKGCPFAAQACQYRHLGDKWALLVSEQSHNHELSIADVTHPTHRVITAEMLEFIDTSSNKARMPARMILEQVRTLNPDVAITEKDIYNAQRK</sequence>
<evidence type="ECO:0000313" key="2">
    <source>
        <dbReference type="Proteomes" id="UP000717696"/>
    </source>
</evidence>
<evidence type="ECO:0000313" key="1">
    <source>
        <dbReference type="EMBL" id="KAH7113120.1"/>
    </source>
</evidence>
<dbReference type="PANTHER" id="PTHR31569">
    <property type="entry name" value="SWIM-TYPE DOMAIN-CONTAINING PROTEIN"/>
    <property type="match status" value="1"/>
</dbReference>
<dbReference type="Proteomes" id="UP000717696">
    <property type="component" value="Unassembled WGS sequence"/>
</dbReference>
<name>A0A9P9IB45_9HYPO</name>
<comment type="caution">
    <text evidence="1">The sequence shown here is derived from an EMBL/GenBank/DDBJ whole genome shotgun (WGS) entry which is preliminary data.</text>
</comment>
<protein>
    <recommendedName>
        <fullName evidence="3">FAR1 domain-containing protein</fullName>
    </recommendedName>
</protein>
<dbReference type="AlphaFoldDB" id="A0A9P9IB45"/>
<gene>
    <name evidence="1" type="ORF">B0J13DRAFT_460933</name>
</gene>
<dbReference type="InterPro" id="IPR052579">
    <property type="entry name" value="Zinc_finger_SWIM"/>
</dbReference>
<proteinExistence type="predicted"/>
<organism evidence="1 2">
    <name type="scientific">Dactylonectria estremocensis</name>
    <dbReference type="NCBI Taxonomy" id="1079267"/>
    <lineage>
        <taxon>Eukaryota</taxon>
        <taxon>Fungi</taxon>
        <taxon>Dikarya</taxon>
        <taxon>Ascomycota</taxon>
        <taxon>Pezizomycotina</taxon>
        <taxon>Sordariomycetes</taxon>
        <taxon>Hypocreomycetidae</taxon>
        <taxon>Hypocreales</taxon>
        <taxon>Nectriaceae</taxon>
        <taxon>Dactylonectria</taxon>
    </lineage>
</organism>
<dbReference type="EMBL" id="JAGMUU010000047">
    <property type="protein sequence ID" value="KAH7113120.1"/>
    <property type="molecule type" value="Genomic_DNA"/>
</dbReference>
<reference evidence="1" key="1">
    <citation type="journal article" date="2021" name="Nat. Commun.">
        <title>Genetic determinants of endophytism in the Arabidopsis root mycobiome.</title>
        <authorList>
            <person name="Mesny F."/>
            <person name="Miyauchi S."/>
            <person name="Thiergart T."/>
            <person name="Pickel B."/>
            <person name="Atanasova L."/>
            <person name="Karlsson M."/>
            <person name="Huettel B."/>
            <person name="Barry K.W."/>
            <person name="Haridas S."/>
            <person name="Chen C."/>
            <person name="Bauer D."/>
            <person name="Andreopoulos W."/>
            <person name="Pangilinan J."/>
            <person name="LaButti K."/>
            <person name="Riley R."/>
            <person name="Lipzen A."/>
            <person name="Clum A."/>
            <person name="Drula E."/>
            <person name="Henrissat B."/>
            <person name="Kohler A."/>
            <person name="Grigoriev I.V."/>
            <person name="Martin F.M."/>
            <person name="Hacquard S."/>
        </authorList>
    </citation>
    <scope>NUCLEOTIDE SEQUENCE</scope>
    <source>
        <strain evidence="1">MPI-CAGE-AT-0021</strain>
    </source>
</reference>
<evidence type="ECO:0008006" key="3">
    <source>
        <dbReference type="Google" id="ProtNLM"/>
    </source>
</evidence>
<dbReference type="OrthoDB" id="4903265at2759"/>
<accession>A0A9P9IB45</accession>
<feature type="non-terminal residue" evidence="1">
    <location>
        <position position="170"/>
    </location>
</feature>